<organism evidence="1">
    <name type="scientific">bioreactor metagenome</name>
    <dbReference type="NCBI Taxonomy" id="1076179"/>
    <lineage>
        <taxon>unclassified sequences</taxon>
        <taxon>metagenomes</taxon>
        <taxon>ecological metagenomes</taxon>
    </lineage>
</organism>
<protein>
    <submittedName>
        <fullName evidence="1">Uncharacterized protein</fullName>
    </submittedName>
</protein>
<proteinExistence type="predicted"/>
<comment type="caution">
    <text evidence="1">The sequence shown here is derived from an EMBL/GenBank/DDBJ whole genome shotgun (WGS) entry which is preliminary data.</text>
</comment>
<sequence>MTSYMYDVDAGYYTVYVITGISAPADEFYQLKDTLLKSLSSFKYTDRYIEQGVARSRWGTELALQVGRTLSEAADSYNEAWSNRQRVNDALSQKRSDANLGYDRLYDTETGEVYRAELGFYDQYDTHREEFENIDLQPVPDDDYGLYEKEIKGYIYK</sequence>
<dbReference type="AlphaFoldDB" id="A0A645J6R8"/>
<gene>
    <name evidence="1" type="ORF">SDC9_206094</name>
</gene>
<dbReference type="EMBL" id="VSSQ01131030">
    <property type="protein sequence ID" value="MPN58389.1"/>
    <property type="molecule type" value="Genomic_DNA"/>
</dbReference>
<evidence type="ECO:0000313" key="1">
    <source>
        <dbReference type="EMBL" id="MPN58389.1"/>
    </source>
</evidence>
<accession>A0A645J6R8</accession>
<reference evidence="1" key="1">
    <citation type="submission" date="2019-08" db="EMBL/GenBank/DDBJ databases">
        <authorList>
            <person name="Kucharzyk K."/>
            <person name="Murdoch R.W."/>
            <person name="Higgins S."/>
            <person name="Loffler F."/>
        </authorList>
    </citation>
    <scope>NUCLEOTIDE SEQUENCE</scope>
</reference>
<name>A0A645J6R8_9ZZZZ</name>